<organism evidence="7 8">
    <name type="scientific">Solimonas fluminis</name>
    <dbReference type="NCBI Taxonomy" id="2086571"/>
    <lineage>
        <taxon>Bacteria</taxon>
        <taxon>Pseudomonadati</taxon>
        <taxon>Pseudomonadota</taxon>
        <taxon>Gammaproteobacteria</taxon>
        <taxon>Nevskiales</taxon>
        <taxon>Nevskiaceae</taxon>
        <taxon>Solimonas</taxon>
    </lineage>
</organism>
<proteinExistence type="inferred from homology"/>
<dbReference type="GO" id="GO:0009279">
    <property type="term" value="C:cell outer membrane"/>
    <property type="evidence" value="ECO:0007669"/>
    <property type="project" value="UniProtKB-SubCell"/>
</dbReference>
<dbReference type="Pfam" id="PF06629">
    <property type="entry name" value="MipA"/>
    <property type="match status" value="1"/>
</dbReference>
<accession>A0A2S5TDM9</accession>
<dbReference type="Proteomes" id="UP000238220">
    <property type="component" value="Unassembled WGS sequence"/>
</dbReference>
<dbReference type="PANTHER" id="PTHR38776:SF1">
    <property type="entry name" value="MLTA-INTERACTING PROTEIN-RELATED"/>
    <property type="match status" value="1"/>
</dbReference>
<feature type="signal peptide" evidence="6">
    <location>
        <begin position="1"/>
        <end position="21"/>
    </location>
</feature>
<comment type="subcellular location">
    <subcellularLocation>
        <location evidence="1">Cell outer membrane</location>
    </subcellularLocation>
</comment>
<feature type="chain" id="PRO_5015609290" description="MipA/OmpV family protein" evidence="6">
    <location>
        <begin position="22"/>
        <end position="248"/>
    </location>
</feature>
<evidence type="ECO:0000256" key="1">
    <source>
        <dbReference type="ARBA" id="ARBA00004442"/>
    </source>
</evidence>
<dbReference type="PANTHER" id="PTHR38776">
    <property type="entry name" value="MLTA-INTERACTING PROTEIN-RELATED"/>
    <property type="match status" value="1"/>
</dbReference>
<reference evidence="7 8" key="1">
    <citation type="submission" date="2018-02" db="EMBL/GenBank/DDBJ databases">
        <title>Genome sequencing of Solimonas sp. HR-BB.</title>
        <authorList>
            <person name="Lee Y."/>
            <person name="Jeon C.O."/>
        </authorList>
    </citation>
    <scope>NUCLEOTIDE SEQUENCE [LARGE SCALE GENOMIC DNA]</scope>
    <source>
        <strain evidence="7 8">HR-BB</strain>
    </source>
</reference>
<keyword evidence="3 6" id="KW-0732">Signal</keyword>
<name>A0A2S5TDM9_9GAMM</name>
<evidence type="ECO:0000256" key="6">
    <source>
        <dbReference type="SAM" id="SignalP"/>
    </source>
</evidence>
<evidence type="ECO:0000256" key="3">
    <source>
        <dbReference type="ARBA" id="ARBA00022729"/>
    </source>
</evidence>
<dbReference type="InterPro" id="IPR010583">
    <property type="entry name" value="MipA"/>
</dbReference>
<evidence type="ECO:0008006" key="9">
    <source>
        <dbReference type="Google" id="ProtNLM"/>
    </source>
</evidence>
<sequence>MIIRPFLAASLLAAAALPAAAQQGNYVSFGAGALVFDQVYVGNDTEVTGLPFVQGQYGDFFLQGLTLGWSFLRQDAYRLSLLGNFRLNSLESGDLDPRLDIEERKQTFEGGLGISMPLTERLLLDAHVLADLLDRHGGYEVGLRVSRPTLLGDFVLAPSLGLNLLSEDFTAYYYGLKPGEAGFAAGYEPGNVVVPQLGLSAFYPLTPRWTLTGLLGGRWLGSDIEDSPLVDSEWESTLFIGASYRLPL</sequence>
<evidence type="ECO:0000313" key="8">
    <source>
        <dbReference type="Proteomes" id="UP000238220"/>
    </source>
</evidence>
<keyword evidence="4" id="KW-0472">Membrane</keyword>
<dbReference type="OrthoDB" id="5295915at2"/>
<comment type="caution">
    <text evidence="7">The sequence shown here is derived from an EMBL/GenBank/DDBJ whole genome shotgun (WGS) entry which is preliminary data.</text>
</comment>
<evidence type="ECO:0000256" key="2">
    <source>
        <dbReference type="ARBA" id="ARBA00005722"/>
    </source>
</evidence>
<evidence type="ECO:0000256" key="4">
    <source>
        <dbReference type="ARBA" id="ARBA00023136"/>
    </source>
</evidence>
<protein>
    <recommendedName>
        <fullName evidence="9">MipA/OmpV family protein</fullName>
    </recommendedName>
</protein>
<dbReference type="RefSeq" id="WP_104231132.1">
    <property type="nucleotide sequence ID" value="NZ_PSNW01000008.1"/>
</dbReference>
<dbReference type="GO" id="GO:0009252">
    <property type="term" value="P:peptidoglycan biosynthetic process"/>
    <property type="evidence" value="ECO:0007669"/>
    <property type="project" value="TreeGrafter"/>
</dbReference>
<dbReference type="EMBL" id="PSNW01000008">
    <property type="protein sequence ID" value="PPE73093.1"/>
    <property type="molecule type" value="Genomic_DNA"/>
</dbReference>
<dbReference type="AlphaFoldDB" id="A0A2S5TDM9"/>
<evidence type="ECO:0000256" key="5">
    <source>
        <dbReference type="ARBA" id="ARBA00023237"/>
    </source>
</evidence>
<gene>
    <name evidence="7" type="ORF">C3942_14810</name>
</gene>
<comment type="similarity">
    <text evidence="2">Belongs to the MipA/OmpV family.</text>
</comment>
<evidence type="ECO:0000313" key="7">
    <source>
        <dbReference type="EMBL" id="PPE73093.1"/>
    </source>
</evidence>
<keyword evidence="8" id="KW-1185">Reference proteome</keyword>
<keyword evidence="5" id="KW-0998">Cell outer membrane</keyword>